<feature type="transmembrane region" description="Helical" evidence="6">
    <location>
        <begin position="71"/>
        <end position="90"/>
    </location>
</feature>
<dbReference type="GO" id="GO:0015093">
    <property type="term" value="F:ferrous iron transmembrane transporter activity"/>
    <property type="evidence" value="ECO:0007669"/>
    <property type="project" value="TreeGrafter"/>
</dbReference>
<gene>
    <name evidence="7" type="ORF">FF100_06605</name>
</gene>
<dbReference type="AlphaFoldDB" id="A0A5C4LMW6"/>
<evidence type="ECO:0000256" key="1">
    <source>
        <dbReference type="ARBA" id="ARBA00004141"/>
    </source>
</evidence>
<evidence type="ECO:0000256" key="4">
    <source>
        <dbReference type="ARBA" id="ARBA00022989"/>
    </source>
</evidence>
<dbReference type="Pfam" id="PF03239">
    <property type="entry name" value="FTR1"/>
    <property type="match status" value="1"/>
</dbReference>
<feature type="transmembrane region" description="Helical" evidence="6">
    <location>
        <begin position="38"/>
        <end position="59"/>
    </location>
</feature>
<name>A0A5C4LMW6_9HYPH</name>
<dbReference type="RefSeq" id="WP_139034747.1">
    <property type="nucleotide sequence ID" value="NZ_VDDA01000002.1"/>
</dbReference>
<keyword evidence="3 6" id="KW-0812">Transmembrane</keyword>
<sequence length="281" mass="29453">MLIAFLIMLREGIEAALIVGIIAGYLVQTGRRAWMPAVWGGVVLAAVLCLALGLGLQAIGAEFPQKQQEMAEGVIALLAAGMLCTMVFWMRKAARSVRAELHGAVDHALGRGGNGRGRGGLALAAMAFLAVGREGLESVFFLLATVQQDVGWGVPVGAGLGIALSVVIGIALAKGAVRIDLRRFFRWTGVFILFVTAGLLASALKAFHEAGLWNHLQATAFDLGPILPADTVLGTLLTGIFGYQEAPAWGEVLVYLGFLVPALWAFLAGARPAPAAQPHHA</sequence>
<dbReference type="OrthoDB" id="7260758at2"/>
<evidence type="ECO:0000256" key="2">
    <source>
        <dbReference type="ARBA" id="ARBA00008333"/>
    </source>
</evidence>
<dbReference type="PANTHER" id="PTHR31632">
    <property type="entry name" value="IRON TRANSPORTER FTH1"/>
    <property type="match status" value="1"/>
</dbReference>
<dbReference type="EMBL" id="VDDA01000002">
    <property type="protein sequence ID" value="TNC15218.1"/>
    <property type="molecule type" value="Genomic_DNA"/>
</dbReference>
<comment type="subcellular location">
    <subcellularLocation>
        <location evidence="1">Membrane</location>
        <topology evidence="1">Multi-pass membrane protein</topology>
    </subcellularLocation>
</comment>
<feature type="transmembrane region" description="Helical" evidence="6">
    <location>
        <begin position="252"/>
        <end position="270"/>
    </location>
</feature>
<comment type="similarity">
    <text evidence="2">Belongs to the oxidase-dependent Fe transporter (OFeT) (TC 9.A.10.1) family.</text>
</comment>
<dbReference type="Proteomes" id="UP000305267">
    <property type="component" value="Unassembled WGS sequence"/>
</dbReference>
<evidence type="ECO:0000313" key="8">
    <source>
        <dbReference type="Proteomes" id="UP000305267"/>
    </source>
</evidence>
<proteinExistence type="inferred from homology"/>
<comment type="caution">
    <text evidence="7">The sequence shown here is derived from an EMBL/GenBank/DDBJ whole genome shotgun (WGS) entry which is preliminary data.</text>
</comment>
<dbReference type="InterPro" id="IPR004923">
    <property type="entry name" value="FTR1/Fip1/EfeU"/>
</dbReference>
<feature type="transmembrane region" description="Helical" evidence="6">
    <location>
        <begin position="6"/>
        <end position="26"/>
    </location>
</feature>
<protein>
    <submittedName>
        <fullName evidence="7">Iron transporter</fullName>
    </submittedName>
</protein>
<evidence type="ECO:0000256" key="5">
    <source>
        <dbReference type="ARBA" id="ARBA00023136"/>
    </source>
</evidence>
<dbReference type="PANTHER" id="PTHR31632:SF2">
    <property type="entry name" value="PLASMA MEMBRANE IRON PERMEASE"/>
    <property type="match status" value="1"/>
</dbReference>
<feature type="transmembrane region" description="Helical" evidence="6">
    <location>
        <begin position="121"/>
        <end position="144"/>
    </location>
</feature>
<evidence type="ECO:0000256" key="3">
    <source>
        <dbReference type="ARBA" id="ARBA00022692"/>
    </source>
</evidence>
<keyword evidence="8" id="KW-1185">Reference proteome</keyword>
<keyword evidence="4 6" id="KW-1133">Transmembrane helix</keyword>
<evidence type="ECO:0000313" key="7">
    <source>
        <dbReference type="EMBL" id="TNC15218.1"/>
    </source>
</evidence>
<accession>A0A5C4LMW6</accession>
<organism evidence="7 8">
    <name type="scientific">Methylobacterium terricola</name>
    <dbReference type="NCBI Taxonomy" id="2583531"/>
    <lineage>
        <taxon>Bacteria</taxon>
        <taxon>Pseudomonadati</taxon>
        <taxon>Pseudomonadota</taxon>
        <taxon>Alphaproteobacteria</taxon>
        <taxon>Hyphomicrobiales</taxon>
        <taxon>Methylobacteriaceae</taxon>
        <taxon>Methylobacterium</taxon>
    </lineage>
</organism>
<feature type="transmembrane region" description="Helical" evidence="6">
    <location>
        <begin position="184"/>
        <end position="204"/>
    </location>
</feature>
<dbReference type="NCBIfam" id="NF041756">
    <property type="entry name" value="EfeU"/>
    <property type="match status" value="1"/>
</dbReference>
<dbReference type="GO" id="GO:0033573">
    <property type="term" value="C:high-affinity iron permease complex"/>
    <property type="evidence" value="ECO:0007669"/>
    <property type="project" value="InterPro"/>
</dbReference>
<evidence type="ECO:0000256" key="6">
    <source>
        <dbReference type="SAM" id="Phobius"/>
    </source>
</evidence>
<feature type="transmembrane region" description="Helical" evidence="6">
    <location>
        <begin position="150"/>
        <end position="172"/>
    </location>
</feature>
<keyword evidence="5 6" id="KW-0472">Membrane</keyword>
<reference evidence="7 8" key="1">
    <citation type="submission" date="2019-06" db="EMBL/GenBank/DDBJ databases">
        <title>Genome of Methylobacterium sp. 17Sr1-39.</title>
        <authorList>
            <person name="Seo T."/>
        </authorList>
    </citation>
    <scope>NUCLEOTIDE SEQUENCE [LARGE SCALE GENOMIC DNA]</scope>
    <source>
        <strain evidence="7 8">17Sr1-39</strain>
    </source>
</reference>